<name>A0ABN6N372_9BACT</name>
<proteinExistence type="predicted"/>
<keyword evidence="3" id="KW-1185">Reference proteome</keyword>
<dbReference type="Proteomes" id="UP001162734">
    <property type="component" value="Chromosome"/>
</dbReference>
<reference evidence="3" key="1">
    <citation type="journal article" date="2022" name="Int. J. Syst. Evol. Microbiol.">
        <title>Anaeromyxobacter oryzae sp. nov., Anaeromyxobacter diazotrophicus sp. nov. and Anaeromyxobacter paludicola sp. nov., isolated from paddy soils.</title>
        <authorList>
            <person name="Itoh H."/>
            <person name="Xu Z."/>
            <person name="Mise K."/>
            <person name="Masuda Y."/>
            <person name="Ushijima N."/>
            <person name="Hayakawa C."/>
            <person name="Shiratori Y."/>
            <person name="Senoo K."/>
        </authorList>
    </citation>
    <scope>NUCLEOTIDE SEQUENCE [LARGE SCALE GENOMIC DNA]</scope>
    <source>
        <strain evidence="3">Red630</strain>
    </source>
</reference>
<evidence type="ECO:0000256" key="1">
    <source>
        <dbReference type="SAM" id="MobiDB-lite"/>
    </source>
</evidence>
<protein>
    <recommendedName>
        <fullName evidence="4">Homeodomain-like domain-containing protein</fullName>
    </recommendedName>
</protein>
<feature type="region of interest" description="Disordered" evidence="1">
    <location>
        <begin position="129"/>
        <end position="157"/>
    </location>
</feature>
<dbReference type="EMBL" id="AP025592">
    <property type="protein sequence ID" value="BDG06985.1"/>
    <property type="molecule type" value="Genomic_DNA"/>
</dbReference>
<evidence type="ECO:0000313" key="3">
    <source>
        <dbReference type="Proteomes" id="UP001162734"/>
    </source>
</evidence>
<dbReference type="RefSeq" id="WP_248343564.1">
    <property type="nucleotide sequence ID" value="NZ_AP025592.1"/>
</dbReference>
<gene>
    <name evidence="2" type="ORF">AMPC_00980</name>
</gene>
<accession>A0ABN6N372</accession>
<sequence length="157" mass="16597">MPKLAGEQPPEDVLKPRYHAALLAELVGGATQEEAAARVKVSPRSVRRWMAKYGVELERARGEIVDRAVGELRRGLLTAAVTLVHLAGNASGKSADAVRVQAASAIFSAFSRLPGSSDLEQRLARLESLMATPPPVPSARGRTQVSLLGSERPPGAA</sequence>
<evidence type="ECO:0008006" key="4">
    <source>
        <dbReference type="Google" id="ProtNLM"/>
    </source>
</evidence>
<evidence type="ECO:0000313" key="2">
    <source>
        <dbReference type="EMBL" id="BDG06985.1"/>
    </source>
</evidence>
<organism evidence="2 3">
    <name type="scientific">Anaeromyxobacter paludicola</name>
    <dbReference type="NCBI Taxonomy" id="2918171"/>
    <lineage>
        <taxon>Bacteria</taxon>
        <taxon>Pseudomonadati</taxon>
        <taxon>Myxococcota</taxon>
        <taxon>Myxococcia</taxon>
        <taxon>Myxococcales</taxon>
        <taxon>Cystobacterineae</taxon>
        <taxon>Anaeromyxobacteraceae</taxon>
        <taxon>Anaeromyxobacter</taxon>
    </lineage>
</organism>